<dbReference type="Pfam" id="PF13715">
    <property type="entry name" value="CarbopepD_reg_2"/>
    <property type="match status" value="1"/>
</dbReference>
<dbReference type="InterPro" id="IPR012910">
    <property type="entry name" value="Plug_dom"/>
</dbReference>
<comment type="similarity">
    <text evidence="1">Belongs to the TonB-dependent receptor family.</text>
</comment>
<keyword evidence="1" id="KW-0998">Cell outer membrane</keyword>
<keyword evidence="1" id="KW-0472">Membrane</keyword>
<protein>
    <submittedName>
        <fullName evidence="3">TonB-dependent receptor</fullName>
    </submittedName>
</protein>
<accession>A0A1J1EBU0</accession>
<dbReference type="Proteomes" id="UP000243197">
    <property type="component" value="Chromosome"/>
</dbReference>
<dbReference type="Gene3D" id="2.170.130.10">
    <property type="entry name" value="TonB-dependent receptor, plug domain"/>
    <property type="match status" value="1"/>
</dbReference>
<evidence type="ECO:0000313" key="3">
    <source>
        <dbReference type="EMBL" id="BAV95403.1"/>
    </source>
</evidence>
<evidence type="ECO:0000313" key="4">
    <source>
        <dbReference type="Proteomes" id="UP000243197"/>
    </source>
</evidence>
<sequence>MRIDLGKTILVFLSLHVNLCFAQFSLSGTVLSKEDELPLPGVEISIEGTDKNTSTNFDGEYSIEAHIGDVLKFSFLGLQTVRKKVVGKEEIDIYLEINKVDRDKIIDVGYGTQDEIFISDAIDKMPLKEIYPIPLGNLLMGKIPGALVNQQNEIVDSDINITVRGLSSVTRNILRPMYVIDGIEMPTYYNVDPLSFINQNDIESITVLKDASSKAIYGVKGSNGVVILNTKRGSDKNKFSLSLYKGLSIPTRKLNLLNGPKYKELLLESLKNAGYSELGAEKIMNDSLSLYQGDRQWKNIDNNWQDLAFQMGYTRDANFSFYGGNEVFKSYVSLGYNDKKGILVGDKLSKYTFSFNMKYNLNEKINFGIISNAFNNNYDYLSADKNLNKSLDILKEIPVSPSYLTNGEINKNTYMKNKFLLEDKIPNNRNTSYNLYGKTFVNYFIFPELTLRSELGYNLYNSIDGAFMSKYLHKYNRFSYSANNYITIKQEIPVVGKIKLMFGTSFRRNNIDSSLENSKEVLAKKDDINISDNKNVFDALKYSVNSSYLSYFIRLNYILSDKYFIKMSLTGDSDSYLDNGYNHNTFFSVSSGWIISREKFMEPMSSVVSNLKLRTSWGIIGNSPYENAFTKLFSSYHDEDKSPISVFKELLVFNLQLEKTQEYNIGLDYSLYEDRLTGSLDLYKKITNGVFLNSQYDKFKDIGISNQGIEFSLNTKSIVLEDLSFLWNTNFSISVNINKIRSLGGGADIVIDNNILRQGSAINSFYLKEYAGVNPNNGKAMYYKNTLKNNGELDKTKTENYQEAEKRIFGSLFPSAFIWLNNTIKYIGFDLSFAFQATVGGKRYSKHREIHESGFSKGLHNQSSEMLKRWQKKGDNSNTPKLIYGIDNGSNPSTRFLESSDHLHLKELVLGYSLSDIVLEKIGMSHFRIYLSALNIPTLTNYKSYDRESISIDPLAQSMIISMGLNMRF</sequence>
<organism evidence="3 4">
    <name type="scientific">Ichthyobacterium seriolicida</name>
    <dbReference type="NCBI Taxonomy" id="242600"/>
    <lineage>
        <taxon>Bacteria</taxon>
        <taxon>Pseudomonadati</taxon>
        <taxon>Bacteroidota</taxon>
        <taxon>Flavobacteriia</taxon>
        <taxon>Flavobacteriales</taxon>
        <taxon>Ichthyobacteriaceae</taxon>
        <taxon>Ichthyobacterium</taxon>
    </lineage>
</organism>
<name>A0A1J1EBU0_9FLAO</name>
<keyword evidence="1" id="KW-0812">Transmembrane</keyword>
<dbReference type="SUPFAM" id="SSF49464">
    <property type="entry name" value="Carboxypeptidase regulatory domain-like"/>
    <property type="match status" value="1"/>
</dbReference>
<reference evidence="3 4" key="1">
    <citation type="submission" date="2014-03" db="EMBL/GenBank/DDBJ databases">
        <title>complete genome sequence of Flavobacteriaceae bacterium JBKA-6.</title>
        <authorList>
            <person name="Takano T."/>
            <person name="Nakamura Y."/>
            <person name="Takuma S."/>
            <person name="Yasuike M."/>
            <person name="Matsuyama T."/>
            <person name="Sakai T."/>
            <person name="Fujiwara A."/>
            <person name="Kimoto K."/>
            <person name="Fukuda Y."/>
            <person name="Kondo H."/>
            <person name="Hirono I."/>
            <person name="Nakayasu C."/>
        </authorList>
    </citation>
    <scope>NUCLEOTIDE SEQUENCE [LARGE SCALE GENOMIC DNA]</scope>
    <source>
        <strain evidence="3 4">JBKA-6</strain>
    </source>
</reference>
<dbReference type="NCBIfam" id="TIGR04056">
    <property type="entry name" value="OMP_RagA_SusC"/>
    <property type="match status" value="1"/>
</dbReference>
<dbReference type="InterPro" id="IPR039426">
    <property type="entry name" value="TonB-dep_rcpt-like"/>
</dbReference>
<dbReference type="InterPro" id="IPR037066">
    <property type="entry name" value="Plug_dom_sf"/>
</dbReference>
<dbReference type="GO" id="GO:0009279">
    <property type="term" value="C:cell outer membrane"/>
    <property type="evidence" value="ECO:0007669"/>
    <property type="project" value="UniProtKB-SubCell"/>
</dbReference>
<evidence type="ECO:0000256" key="1">
    <source>
        <dbReference type="PROSITE-ProRule" id="PRU01360"/>
    </source>
</evidence>
<dbReference type="PROSITE" id="PS52016">
    <property type="entry name" value="TONB_DEPENDENT_REC_3"/>
    <property type="match status" value="1"/>
</dbReference>
<keyword evidence="1" id="KW-1134">Transmembrane beta strand</keyword>
<dbReference type="EMBL" id="AP014564">
    <property type="protein sequence ID" value="BAV95403.1"/>
    <property type="molecule type" value="Genomic_DNA"/>
</dbReference>
<dbReference type="RefSeq" id="WP_096687163.1">
    <property type="nucleotide sequence ID" value="NZ_AP014564.1"/>
</dbReference>
<dbReference type="OrthoDB" id="9768177at2"/>
<dbReference type="InterPro" id="IPR023996">
    <property type="entry name" value="TonB-dep_OMP_SusC/RagA"/>
</dbReference>
<evidence type="ECO:0000259" key="2">
    <source>
        <dbReference type="Pfam" id="PF07715"/>
    </source>
</evidence>
<dbReference type="NCBIfam" id="TIGR04057">
    <property type="entry name" value="SusC_RagA_signa"/>
    <property type="match status" value="1"/>
</dbReference>
<dbReference type="AlphaFoldDB" id="A0A1J1EBU0"/>
<proteinExistence type="inferred from homology"/>
<feature type="domain" description="TonB-dependent receptor plug" evidence="2">
    <location>
        <begin position="137"/>
        <end position="225"/>
    </location>
</feature>
<keyword evidence="3" id="KW-0675">Receptor</keyword>
<comment type="subcellular location">
    <subcellularLocation>
        <location evidence="1">Cell outer membrane</location>
        <topology evidence="1">Multi-pass membrane protein</topology>
    </subcellularLocation>
</comment>
<dbReference type="SUPFAM" id="SSF56935">
    <property type="entry name" value="Porins"/>
    <property type="match status" value="1"/>
</dbReference>
<dbReference type="InterPro" id="IPR023997">
    <property type="entry name" value="TonB-dep_OMP_SusC/RagA_CS"/>
</dbReference>
<keyword evidence="1" id="KW-0813">Transport</keyword>
<dbReference type="Pfam" id="PF07715">
    <property type="entry name" value="Plug"/>
    <property type="match status" value="1"/>
</dbReference>
<dbReference type="Gene3D" id="2.60.40.1120">
    <property type="entry name" value="Carboxypeptidase-like, regulatory domain"/>
    <property type="match status" value="1"/>
</dbReference>
<dbReference type="KEGG" id="ise:JBKA6_1390"/>
<gene>
    <name evidence="3" type="ORF">JBKA6_1390</name>
</gene>
<dbReference type="InterPro" id="IPR008969">
    <property type="entry name" value="CarboxyPept-like_regulatory"/>
</dbReference>
<keyword evidence="4" id="KW-1185">Reference proteome</keyword>